<accession>Q0RZ54</accession>
<dbReference type="AlphaFoldDB" id="Q0RZ54"/>
<keyword evidence="1" id="KW-0614">Plasmid</keyword>
<reference evidence="2" key="1">
    <citation type="journal article" date="2006" name="Proc. Natl. Acad. Sci. U.S.A.">
        <title>The complete genome of Rhodococcus sp. RHA1 provides insights into a catabolic powerhouse.</title>
        <authorList>
            <person name="McLeod M.P."/>
            <person name="Warren R.L."/>
            <person name="Hsiao W.W.L."/>
            <person name="Araki N."/>
            <person name="Myhre M."/>
            <person name="Fernandes C."/>
            <person name="Miyazawa D."/>
            <person name="Wong W."/>
            <person name="Lillquist A.L."/>
            <person name="Wang D."/>
            <person name="Dosanjh M."/>
            <person name="Hara H."/>
            <person name="Petrescu A."/>
            <person name="Morin R.D."/>
            <person name="Yang G."/>
            <person name="Stott J.M."/>
            <person name="Schein J.E."/>
            <person name="Shin H."/>
            <person name="Smailus D."/>
            <person name="Siddiqui A.S."/>
            <person name="Marra M.A."/>
            <person name="Jones S.J.M."/>
            <person name="Holt R."/>
            <person name="Brinkman F.S.L."/>
            <person name="Miyauchi K."/>
            <person name="Fukuda M."/>
            <person name="Davies J.E."/>
            <person name="Mohn W.W."/>
            <person name="Eltis L.D."/>
        </authorList>
    </citation>
    <scope>NUCLEOTIDE SEQUENCE [LARGE SCALE GENOMIC DNA]</scope>
    <source>
        <strain evidence="2">RHA1</strain>
    </source>
</reference>
<dbReference type="HOGENOM" id="CLU_176240_0_0_11"/>
<evidence type="ECO:0000313" key="1">
    <source>
        <dbReference type="EMBL" id="ABG99432.1"/>
    </source>
</evidence>
<proteinExistence type="predicted"/>
<name>Q0RZ54_RHOJR</name>
<protein>
    <recommendedName>
        <fullName evidence="3">Antitoxin</fullName>
    </recommendedName>
</protein>
<geneLocation type="plasmid" evidence="1 2">
    <name>pRHL1</name>
</geneLocation>
<evidence type="ECO:0000313" key="2">
    <source>
        <dbReference type="Proteomes" id="UP000008710"/>
    </source>
</evidence>
<organism evidence="1 2">
    <name type="scientific">Rhodococcus jostii (strain RHA1)</name>
    <dbReference type="NCBI Taxonomy" id="101510"/>
    <lineage>
        <taxon>Bacteria</taxon>
        <taxon>Bacillati</taxon>
        <taxon>Actinomycetota</taxon>
        <taxon>Actinomycetes</taxon>
        <taxon>Mycobacteriales</taxon>
        <taxon>Nocardiaceae</taxon>
        <taxon>Rhodococcus</taxon>
    </lineage>
</organism>
<dbReference type="Proteomes" id="UP000008710">
    <property type="component" value="Plasmid pRHL1"/>
</dbReference>
<gene>
    <name evidence="1" type="ordered locus">RHA1_ro08388</name>
</gene>
<dbReference type="KEGG" id="rha:RHA1_ro08388"/>
<evidence type="ECO:0008006" key="3">
    <source>
        <dbReference type="Google" id="ProtNLM"/>
    </source>
</evidence>
<dbReference type="EMBL" id="CP000432">
    <property type="protein sequence ID" value="ABG99432.1"/>
    <property type="molecule type" value="Genomic_DNA"/>
</dbReference>
<sequence>MRLPDEIVAFVDGEVRDHRAPSRAALVLRALERERRRQVAARDAEILSRARGGDDPDGLDDLARHAAGLFSDLD</sequence>